<proteinExistence type="predicted"/>
<evidence type="ECO:0000313" key="3">
    <source>
        <dbReference type="Proteomes" id="UP000528460"/>
    </source>
</evidence>
<accession>A0A7Y4NHA2</accession>
<gene>
    <name evidence="2" type="ORF">HNS30_32895</name>
</gene>
<evidence type="ECO:0000256" key="1">
    <source>
        <dbReference type="SAM" id="MobiDB-lite"/>
    </source>
</evidence>
<sequence>MRWGFLRLGSAVMFRGPLYFPRPARPFGGVAGPERHDSMATLKVGGEVDAQCTRCKMNLAHTILAMVGPKIVRVRCNTCGGDHAFRGAAGVTDRPKAASTRAPRAASSTPRAEKVVISFDEQLAGKDIASAPKYSPKDTYKVDQVIHHPTFGVGLVTAVRGDKVDLTFRSDTKTLVHGRGGAPADKPAFSPPTTRQAGPADKPMAEPPPEEELAAETSLPSGD</sequence>
<reference evidence="2 3" key="1">
    <citation type="submission" date="2020-05" db="EMBL/GenBank/DDBJ databases">
        <authorList>
            <person name="Whitworth D."/>
        </authorList>
    </citation>
    <scope>NUCLEOTIDE SEQUENCE [LARGE SCALE GENOMIC DNA]</scope>
    <source>
        <strain evidence="2 3">CA046A</strain>
    </source>
</reference>
<organism evidence="2 3">
    <name type="scientific">Corallococcus exercitus</name>
    <dbReference type="NCBI Taxonomy" id="2316736"/>
    <lineage>
        <taxon>Bacteria</taxon>
        <taxon>Pseudomonadati</taxon>
        <taxon>Myxococcota</taxon>
        <taxon>Myxococcia</taxon>
        <taxon>Myxococcales</taxon>
        <taxon>Cystobacterineae</taxon>
        <taxon>Myxococcaceae</taxon>
        <taxon>Corallococcus</taxon>
    </lineage>
</organism>
<comment type="caution">
    <text evidence="2">The sequence shown here is derived from an EMBL/GenBank/DDBJ whole genome shotgun (WGS) entry which is preliminary data.</text>
</comment>
<evidence type="ECO:0000313" key="2">
    <source>
        <dbReference type="EMBL" id="NOK13854.1"/>
    </source>
</evidence>
<dbReference type="EMBL" id="JABFJW010000378">
    <property type="protein sequence ID" value="NOK13854.1"/>
    <property type="molecule type" value="Genomic_DNA"/>
</dbReference>
<name>A0A7Y4NHA2_9BACT</name>
<protein>
    <submittedName>
        <fullName evidence="2">Uncharacterized protein</fullName>
    </submittedName>
</protein>
<feature type="region of interest" description="Disordered" evidence="1">
    <location>
        <begin position="174"/>
        <end position="223"/>
    </location>
</feature>
<dbReference type="Proteomes" id="UP000528460">
    <property type="component" value="Unassembled WGS sequence"/>
</dbReference>
<dbReference type="AlphaFoldDB" id="A0A7Y4NHA2"/>